<dbReference type="PANTHER" id="PTHR23150:SF35">
    <property type="entry name" value="BLL6746 PROTEIN"/>
    <property type="match status" value="1"/>
</dbReference>
<dbReference type="Proteomes" id="UP000319980">
    <property type="component" value="Unassembled WGS sequence"/>
</dbReference>
<reference evidence="3 4" key="1">
    <citation type="journal article" date="2008" name="Int. J. Syst. Evol. Microbiol.">
        <title>Luteimonas marina sp. nov., isolated from seawater.</title>
        <authorList>
            <person name="Baik K.S."/>
            <person name="Park S.C."/>
            <person name="Kim M.S."/>
            <person name="Kim E.M."/>
            <person name="Park C."/>
            <person name="Chun J."/>
            <person name="Seong C.N."/>
        </authorList>
    </citation>
    <scope>NUCLEOTIDE SEQUENCE [LARGE SCALE GENOMIC DNA]</scope>
    <source>
        <strain evidence="3 4">FR1330</strain>
    </source>
</reference>
<feature type="domain" description="Sulfatase-modifying factor enzyme-like" evidence="2">
    <location>
        <begin position="44"/>
        <end position="289"/>
    </location>
</feature>
<dbReference type="AlphaFoldDB" id="A0A5C5U9Z4"/>
<comment type="caution">
    <text evidence="3">The sequence shown here is derived from an EMBL/GenBank/DDBJ whole genome shotgun (WGS) entry which is preliminary data.</text>
</comment>
<dbReference type="InterPro" id="IPR042095">
    <property type="entry name" value="SUMF_sf"/>
</dbReference>
<dbReference type="EMBL" id="VOHK01000002">
    <property type="protein sequence ID" value="TWT22697.1"/>
    <property type="molecule type" value="Genomic_DNA"/>
</dbReference>
<evidence type="ECO:0000259" key="2">
    <source>
        <dbReference type="Pfam" id="PF03781"/>
    </source>
</evidence>
<dbReference type="InterPro" id="IPR005532">
    <property type="entry name" value="SUMF_dom"/>
</dbReference>
<dbReference type="GO" id="GO:0120147">
    <property type="term" value="F:formylglycine-generating oxidase activity"/>
    <property type="evidence" value="ECO:0007669"/>
    <property type="project" value="TreeGrafter"/>
</dbReference>
<organism evidence="3 4">
    <name type="scientific">Luteimonas marina</name>
    <dbReference type="NCBI Taxonomy" id="488485"/>
    <lineage>
        <taxon>Bacteria</taxon>
        <taxon>Pseudomonadati</taxon>
        <taxon>Pseudomonadota</taxon>
        <taxon>Gammaproteobacteria</taxon>
        <taxon>Lysobacterales</taxon>
        <taxon>Lysobacteraceae</taxon>
        <taxon>Luteimonas</taxon>
    </lineage>
</organism>
<keyword evidence="4" id="KW-1185">Reference proteome</keyword>
<gene>
    <name evidence="3" type="ORF">FQY83_04575</name>
</gene>
<dbReference type="PANTHER" id="PTHR23150">
    <property type="entry name" value="SULFATASE MODIFYING FACTOR 1, 2"/>
    <property type="match status" value="1"/>
</dbReference>
<dbReference type="Gene3D" id="3.90.1580.10">
    <property type="entry name" value="paralog of FGE (formylglycine-generating enzyme)"/>
    <property type="match status" value="1"/>
</dbReference>
<evidence type="ECO:0000313" key="4">
    <source>
        <dbReference type="Proteomes" id="UP000319980"/>
    </source>
</evidence>
<accession>A0A5C5U9Z4</accession>
<dbReference type="Pfam" id="PF03781">
    <property type="entry name" value="FGE-sulfatase"/>
    <property type="match status" value="1"/>
</dbReference>
<evidence type="ECO:0000256" key="1">
    <source>
        <dbReference type="SAM" id="SignalP"/>
    </source>
</evidence>
<dbReference type="InterPro" id="IPR051043">
    <property type="entry name" value="Sulfatase_Mod_Factor_Kinase"/>
</dbReference>
<protein>
    <submittedName>
        <fullName evidence="3">Formylglycine-generating enzyme family protein</fullName>
    </submittedName>
</protein>
<sequence>MTNAWCRRSLLACLLLAAGSACAAEPADATSPFALEGNRDCADCPEMVVLPAGSFLMGSTDAEPGHEANEAPQHEVRFAEPFAIGRYEITYNEWDACVADGGCEAVSDEDWGRGRRPVLYVNFDMAVGYTRWLSHRTGQRYRLPSEAQWEYAARGGTTTPWFWGDDPNLACGFGNVGDEALRQVRPDWPLHDCNDGHARTTTPAGSFEPNGFGLYDTAGNAWEWVEDCYNASYEGAPTDGSAWLDGDCVRRVVRGGGWYNKPETVRPALRYSGDDPKRQNNTLGFRVVRLLP</sequence>
<keyword evidence="1" id="KW-0732">Signal</keyword>
<dbReference type="OrthoDB" id="9768004at2"/>
<proteinExistence type="predicted"/>
<dbReference type="InterPro" id="IPR016187">
    <property type="entry name" value="CTDL_fold"/>
</dbReference>
<evidence type="ECO:0000313" key="3">
    <source>
        <dbReference type="EMBL" id="TWT22697.1"/>
    </source>
</evidence>
<feature type="signal peptide" evidence="1">
    <location>
        <begin position="1"/>
        <end position="23"/>
    </location>
</feature>
<name>A0A5C5U9Z4_9GAMM</name>
<dbReference type="SUPFAM" id="SSF56436">
    <property type="entry name" value="C-type lectin-like"/>
    <property type="match status" value="1"/>
</dbReference>
<dbReference type="PROSITE" id="PS51257">
    <property type="entry name" value="PROKAR_LIPOPROTEIN"/>
    <property type="match status" value="1"/>
</dbReference>
<feature type="chain" id="PRO_5022723852" evidence="1">
    <location>
        <begin position="24"/>
        <end position="292"/>
    </location>
</feature>